<comment type="caution">
    <text evidence="1">The sequence shown here is derived from an EMBL/GenBank/DDBJ whole genome shotgun (WGS) entry which is preliminary data.</text>
</comment>
<reference evidence="1" key="2">
    <citation type="submission" date="2023-05" db="EMBL/GenBank/DDBJ databases">
        <authorList>
            <person name="Fouks B."/>
        </authorList>
    </citation>
    <scope>NUCLEOTIDE SEQUENCE</scope>
    <source>
        <strain evidence="1">Stay&amp;Tobe</strain>
        <tissue evidence="1">Testes</tissue>
    </source>
</reference>
<dbReference type="Proteomes" id="UP001233999">
    <property type="component" value="Unassembled WGS sequence"/>
</dbReference>
<dbReference type="AlphaFoldDB" id="A0AAD8E991"/>
<keyword evidence="2" id="KW-1185">Reference proteome</keyword>
<sequence length="327" mass="37285">LAGALMEKNQRSRMNCVVEKRRAEEIVDHQPRTVRLPFGVNLTTDPRYEHVSGEKMAIYCESGKDQHHMPMEMMATPIVVPLPGPVQLPLQFHGAMQQPQRHRMPTPAAQPAVGLVPPPPTHVQQVQLPVALPMHHIQMRPGQVHAAIQVTEEREEQPQNQIPIQIETQEARVMHRIPFHIEAREGRTFQQIPIQIETREGRFLQPPMPIQVETRGGRAFRHPSVPVEAREGRSFQPQHIPIHIAENQDEGRNFNPEAAAAAMHAALKPFRAPIHVPVPMMQQIQVEEQPPPQPRPHYVQPRSVRSVDEVLHRRDKRVRRCACDCAC</sequence>
<feature type="non-terminal residue" evidence="1">
    <location>
        <position position="327"/>
    </location>
</feature>
<evidence type="ECO:0000313" key="2">
    <source>
        <dbReference type="Proteomes" id="UP001233999"/>
    </source>
</evidence>
<organism evidence="1 2">
    <name type="scientific">Diploptera punctata</name>
    <name type="common">Pacific beetle cockroach</name>
    <dbReference type="NCBI Taxonomy" id="6984"/>
    <lineage>
        <taxon>Eukaryota</taxon>
        <taxon>Metazoa</taxon>
        <taxon>Ecdysozoa</taxon>
        <taxon>Arthropoda</taxon>
        <taxon>Hexapoda</taxon>
        <taxon>Insecta</taxon>
        <taxon>Pterygota</taxon>
        <taxon>Neoptera</taxon>
        <taxon>Polyneoptera</taxon>
        <taxon>Dictyoptera</taxon>
        <taxon>Blattodea</taxon>
        <taxon>Blaberoidea</taxon>
        <taxon>Blaberidae</taxon>
        <taxon>Diplopterinae</taxon>
        <taxon>Diploptera</taxon>
    </lineage>
</organism>
<evidence type="ECO:0000313" key="1">
    <source>
        <dbReference type="EMBL" id="KAJ9581367.1"/>
    </source>
</evidence>
<protein>
    <submittedName>
        <fullName evidence="1">Uncharacterized protein</fullName>
    </submittedName>
</protein>
<gene>
    <name evidence="1" type="ORF">L9F63_023443</name>
</gene>
<accession>A0AAD8E991</accession>
<reference evidence="1" key="1">
    <citation type="journal article" date="2023" name="IScience">
        <title>Live-bearing cockroach genome reveals convergent evolutionary mechanisms linked to viviparity in insects and beyond.</title>
        <authorList>
            <person name="Fouks B."/>
            <person name="Harrison M.C."/>
            <person name="Mikhailova A.A."/>
            <person name="Marchal E."/>
            <person name="English S."/>
            <person name="Carruthers M."/>
            <person name="Jennings E.C."/>
            <person name="Chiamaka E.L."/>
            <person name="Frigard R.A."/>
            <person name="Pippel M."/>
            <person name="Attardo G.M."/>
            <person name="Benoit J.B."/>
            <person name="Bornberg-Bauer E."/>
            <person name="Tobe S.S."/>
        </authorList>
    </citation>
    <scope>NUCLEOTIDE SEQUENCE</scope>
    <source>
        <strain evidence="1">Stay&amp;Tobe</strain>
    </source>
</reference>
<name>A0AAD8E991_DIPPU</name>
<proteinExistence type="predicted"/>
<dbReference type="EMBL" id="JASPKZ010007937">
    <property type="protein sequence ID" value="KAJ9581367.1"/>
    <property type="molecule type" value="Genomic_DNA"/>
</dbReference>